<dbReference type="GO" id="GO:0032221">
    <property type="term" value="C:Rpd3S complex"/>
    <property type="evidence" value="ECO:0007669"/>
    <property type="project" value="TreeGrafter"/>
</dbReference>
<evidence type="ECO:0000256" key="2">
    <source>
        <dbReference type="ARBA" id="ARBA00022771"/>
    </source>
</evidence>
<proteinExistence type="predicted"/>
<organism evidence="7 8">
    <name type="scientific">Acrodontium crateriforme</name>
    <dbReference type="NCBI Taxonomy" id="150365"/>
    <lineage>
        <taxon>Eukaryota</taxon>
        <taxon>Fungi</taxon>
        <taxon>Dikarya</taxon>
        <taxon>Ascomycota</taxon>
        <taxon>Pezizomycotina</taxon>
        <taxon>Dothideomycetes</taxon>
        <taxon>Dothideomycetidae</taxon>
        <taxon>Mycosphaerellales</taxon>
        <taxon>Teratosphaeriaceae</taxon>
        <taxon>Acrodontium</taxon>
    </lineage>
</organism>
<feature type="compositionally biased region" description="Basic and acidic residues" evidence="5">
    <location>
        <begin position="407"/>
        <end position="425"/>
    </location>
</feature>
<reference evidence="7 8" key="1">
    <citation type="submission" date="2023-11" db="EMBL/GenBank/DDBJ databases">
        <title>An acidophilic fungus is an integral part of prey digestion in a carnivorous sundew plant.</title>
        <authorList>
            <person name="Tsai I.J."/>
        </authorList>
    </citation>
    <scope>NUCLEOTIDE SEQUENCE [LARGE SCALE GENOMIC DNA]</scope>
    <source>
        <strain evidence="7">169a</strain>
    </source>
</reference>
<dbReference type="GO" id="GO:0006357">
    <property type="term" value="P:regulation of transcription by RNA polymerase II"/>
    <property type="evidence" value="ECO:0007669"/>
    <property type="project" value="TreeGrafter"/>
</dbReference>
<evidence type="ECO:0000313" key="7">
    <source>
        <dbReference type="EMBL" id="WPH00331.1"/>
    </source>
</evidence>
<dbReference type="SMART" id="SM00249">
    <property type="entry name" value="PHD"/>
    <property type="match status" value="2"/>
</dbReference>
<dbReference type="Gene3D" id="3.30.40.10">
    <property type="entry name" value="Zinc/RING finger domain, C3HC4 (zinc finger)"/>
    <property type="match status" value="2"/>
</dbReference>
<accession>A0AAQ3R988</accession>
<dbReference type="SUPFAM" id="SSF57903">
    <property type="entry name" value="FYVE/PHD zinc finger"/>
    <property type="match status" value="2"/>
</dbReference>
<feature type="region of interest" description="Disordered" evidence="5">
    <location>
        <begin position="286"/>
        <end position="567"/>
    </location>
</feature>
<dbReference type="Pfam" id="PF00628">
    <property type="entry name" value="PHD"/>
    <property type="match status" value="2"/>
</dbReference>
<dbReference type="AlphaFoldDB" id="A0AAQ3R988"/>
<feature type="domain" description="PHD-type" evidence="6">
    <location>
        <begin position="733"/>
        <end position="792"/>
    </location>
</feature>
<feature type="compositionally biased region" description="Polar residues" evidence="5">
    <location>
        <begin position="384"/>
        <end position="393"/>
    </location>
</feature>
<feature type="compositionally biased region" description="Basic residues" evidence="5">
    <location>
        <begin position="149"/>
        <end position="160"/>
    </location>
</feature>
<dbReference type="CDD" id="cd15534">
    <property type="entry name" value="PHD2_PHF12_Rco1"/>
    <property type="match status" value="1"/>
</dbReference>
<name>A0AAQ3R988_9PEZI</name>
<feature type="compositionally biased region" description="Basic and acidic residues" evidence="5">
    <location>
        <begin position="434"/>
        <end position="451"/>
    </location>
</feature>
<dbReference type="PANTHER" id="PTHR47636">
    <property type="entry name" value="TRANSCRIPTIONAL REGULATORY PROTEIN RCO1"/>
    <property type="match status" value="1"/>
</dbReference>
<evidence type="ECO:0000256" key="5">
    <source>
        <dbReference type="SAM" id="MobiDB-lite"/>
    </source>
</evidence>
<dbReference type="CDD" id="cd15535">
    <property type="entry name" value="PHD1_Rco1"/>
    <property type="match status" value="1"/>
</dbReference>
<feature type="compositionally biased region" description="Basic residues" evidence="5">
    <location>
        <begin position="324"/>
        <end position="352"/>
    </location>
</feature>
<dbReference type="GO" id="GO:0008270">
    <property type="term" value="F:zinc ion binding"/>
    <property type="evidence" value="ECO:0007669"/>
    <property type="project" value="UniProtKB-KW"/>
</dbReference>
<keyword evidence="2 4" id="KW-0863">Zinc-finger</keyword>
<evidence type="ECO:0000313" key="8">
    <source>
        <dbReference type="Proteomes" id="UP001303373"/>
    </source>
</evidence>
<feature type="region of interest" description="Disordered" evidence="5">
    <location>
        <begin position="1"/>
        <end position="198"/>
    </location>
</feature>
<dbReference type="InterPro" id="IPR019786">
    <property type="entry name" value="Zinc_finger_PHD-type_CS"/>
</dbReference>
<feature type="compositionally biased region" description="Low complexity" evidence="5">
    <location>
        <begin position="183"/>
        <end position="197"/>
    </location>
</feature>
<feature type="compositionally biased region" description="Basic and acidic residues" evidence="5">
    <location>
        <begin position="1"/>
        <end position="14"/>
    </location>
</feature>
<dbReference type="InterPro" id="IPR001965">
    <property type="entry name" value="Znf_PHD"/>
</dbReference>
<dbReference type="InterPro" id="IPR019787">
    <property type="entry name" value="Znf_PHD-finger"/>
</dbReference>
<dbReference type="PANTHER" id="PTHR47636:SF1">
    <property type="entry name" value="TRANSCRIPTIONAL REGULATORY PROTEIN RCO1"/>
    <property type="match status" value="1"/>
</dbReference>
<keyword evidence="8" id="KW-1185">Reference proteome</keyword>
<protein>
    <recommendedName>
        <fullName evidence="6">PHD-type domain-containing protein</fullName>
    </recommendedName>
</protein>
<evidence type="ECO:0000256" key="1">
    <source>
        <dbReference type="ARBA" id="ARBA00022723"/>
    </source>
</evidence>
<dbReference type="EMBL" id="CP138583">
    <property type="protein sequence ID" value="WPH00331.1"/>
    <property type="molecule type" value="Genomic_DNA"/>
</dbReference>
<feature type="compositionally biased region" description="Basic residues" evidence="5">
    <location>
        <begin position="452"/>
        <end position="463"/>
    </location>
</feature>
<keyword evidence="1" id="KW-0479">Metal-binding</keyword>
<evidence type="ECO:0000259" key="6">
    <source>
        <dbReference type="PROSITE" id="PS50016"/>
    </source>
</evidence>
<dbReference type="InterPro" id="IPR052819">
    <property type="entry name" value="Chromatin_regulatory_protein"/>
</dbReference>
<feature type="compositionally biased region" description="Polar residues" evidence="5">
    <location>
        <begin position="23"/>
        <end position="32"/>
    </location>
</feature>
<keyword evidence="3" id="KW-0862">Zinc</keyword>
<feature type="region of interest" description="Disordered" evidence="5">
    <location>
        <begin position="968"/>
        <end position="988"/>
    </location>
</feature>
<dbReference type="Proteomes" id="UP001303373">
    <property type="component" value="Chromosome 4"/>
</dbReference>
<dbReference type="InterPro" id="IPR011011">
    <property type="entry name" value="Znf_FYVE_PHD"/>
</dbReference>
<sequence length="1014" mass="112592">MASRHQERLRDRRSTSRGPDPKQTPTSSTKSAAKNKPKEKTFMDQWVEPPVRATTSYQDHGGAPYGVLENMQPLGEAPNPRAKGRAKPDIVRKSLLGRGAVASGLDAQETPEGTPAPPATPQVVSNGKAMAKGKVDDEKDDDYAPGSKQRGRVAKAKANKRLSEPAPIEEQTPPRSKGKNKSRSLSTTSSTTSRISLQKLESTVKDAVERALRAGKNETGAAVVIIWRQAQHNLQLRSLLDTILSPNCPKPQFDEFQIYVKKAKKTIKARLENNMALDFDVSANSTALQSPPQTEKEKTYIATDGPTKLGRPKISLTVKSPAKPTHKSPHKSPQKHSNSRHSTHGSKAKKHRSDSVGSEESSLSELTDLESDGAEDHMDVDVPTNPTKTTSTRDLAAERGSLNPADRNIKRPSAEIDTAPDEREQVISNKRRKLAETVEREFIYEESDLRTQPRKSTKGRKTRNSGIVLPPLTLAPQRSGAMDSPIDNAPTPTGKNRDISVYRSPSELSSPAIGPPPSPPAHVRNNGDYNYSDYPSPRNPPRQAKTAARDAPKTTGKRAKTKTSPQKKPVYNVAGLASNGGARKESPVGDDDNEELSENNDFCSACSGSGYLLCCDGCDRSFHFSCLDPPIQEDASELNEPWYCFKCVARRPLLSEHEEKIPRGLFAPLLNNLKKRNPTNFALPEEYKDYFENVSSDKNGNFVEAVHTRTSRNRAGYDDVPDYYKMKDSKGHIVTCFYCSKTSAGRRPIITCDKCSEHWHLDCLDPPLANPPARSNDGKKLGDWMCPLHADHELRRMDTRLLNPDRFSRKVHIRRPRNATVVDTSLNRGFRNNGIIDVQDDDDDDESESEFYTEEHDHAVVYRMPASGIKLDFIDRVKNGRVQEEKNDRAFKRARPVNYNTPSVLEQANFARRSIREQQTALNLAQFASVNQDLNLGHDQVQNLVGTLIAEAPPAVVEEMMAIEYTEQARSATSAIPPSPPSSDRIEQLSEQQRKDLEMLQELITRRLAAVNKT</sequence>
<dbReference type="PROSITE" id="PS50016">
    <property type="entry name" value="ZF_PHD_2"/>
    <property type="match status" value="2"/>
</dbReference>
<feature type="compositionally biased region" description="Low complexity" evidence="5">
    <location>
        <begin position="355"/>
        <end position="366"/>
    </location>
</feature>
<evidence type="ECO:0000256" key="3">
    <source>
        <dbReference type="ARBA" id="ARBA00022833"/>
    </source>
</evidence>
<evidence type="ECO:0000256" key="4">
    <source>
        <dbReference type="PROSITE-ProRule" id="PRU00146"/>
    </source>
</evidence>
<gene>
    <name evidence="7" type="ORF">R9X50_00315600</name>
</gene>
<dbReference type="PROSITE" id="PS01359">
    <property type="entry name" value="ZF_PHD_1"/>
    <property type="match status" value="1"/>
</dbReference>
<dbReference type="InterPro" id="IPR013083">
    <property type="entry name" value="Znf_RING/FYVE/PHD"/>
</dbReference>
<feature type="domain" description="PHD-type" evidence="6">
    <location>
        <begin position="600"/>
        <end position="650"/>
    </location>
</feature>